<dbReference type="Pfam" id="PF01618">
    <property type="entry name" value="MotA_ExbB"/>
    <property type="match status" value="1"/>
</dbReference>
<evidence type="ECO:0000256" key="7">
    <source>
        <dbReference type="SAM" id="Phobius"/>
    </source>
</evidence>
<evidence type="ECO:0000259" key="8">
    <source>
        <dbReference type="Pfam" id="PF01618"/>
    </source>
</evidence>
<keyword evidence="2" id="KW-1003">Cell membrane</keyword>
<proteinExistence type="inferred from homology"/>
<evidence type="ECO:0000256" key="5">
    <source>
        <dbReference type="ARBA" id="ARBA00023136"/>
    </source>
</evidence>
<comment type="caution">
    <text evidence="9">The sequence shown here is derived from an EMBL/GenBank/DDBJ whole genome shotgun (WGS) entry which is preliminary data.</text>
</comment>
<evidence type="ECO:0000313" key="9">
    <source>
        <dbReference type="EMBL" id="TWT62761.1"/>
    </source>
</evidence>
<protein>
    <submittedName>
        <fullName evidence="9">Biopolymer transport protein ExbB</fullName>
    </submittedName>
</protein>
<dbReference type="GO" id="GO:0017038">
    <property type="term" value="P:protein import"/>
    <property type="evidence" value="ECO:0007669"/>
    <property type="project" value="TreeGrafter"/>
</dbReference>
<name>A0A5C5XK21_9PLAN</name>
<dbReference type="PANTHER" id="PTHR30625:SF17">
    <property type="entry name" value="TOLQ-RELATED"/>
    <property type="match status" value="1"/>
</dbReference>
<evidence type="ECO:0000256" key="4">
    <source>
        <dbReference type="ARBA" id="ARBA00022989"/>
    </source>
</evidence>
<feature type="transmembrane region" description="Helical" evidence="7">
    <location>
        <begin position="129"/>
        <end position="150"/>
    </location>
</feature>
<dbReference type="EMBL" id="SJPG01000001">
    <property type="protein sequence ID" value="TWT62761.1"/>
    <property type="molecule type" value="Genomic_DNA"/>
</dbReference>
<sequence length="238" mass="25755">MTNAIYYVLAQTVDGKPAMDWQQLLEAGGVVGYIIIGMSVVMVTLIMQDLLMLRRGNLAPVALAKQAHELITAGRLQEANQLCRDNPCFLGDMIQAGLSEIELGNSVVEKALEDASAEHSARMMRKVEYLNVIGTLTPMLGLLGTVWGMIQAFLEFQSQASPSVSEFAPGISFALVTTLMGLSVAIPALGCFALLRNRVDEMVFETSLLAEQVFAGYRKARLKRKVVSQAPASTKGTT</sequence>
<organism evidence="9 10">
    <name type="scientific">Rubinisphaera italica</name>
    <dbReference type="NCBI Taxonomy" id="2527969"/>
    <lineage>
        <taxon>Bacteria</taxon>
        <taxon>Pseudomonadati</taxon>
        <taxon>Planctomycetota</taxon>
        <taxon>Planctomycetia</taxon>
        <taxon>Planctomycetales</taxon>
        <taxon>Planctomycetaceae</taxon>
        <taxon>Rubinisphaera</taxon>
    </lineage>
</organism>
<dbReference type="InterPro" id="IPR002898">
    <property type="entry name" value="MotA_ExbB_proton_chnl"/>
</dbReference>
<keyword evidence="6" id="KW-0813">Transport</keyword>
<gene>
    <name evidence="9" type="primary">exbB_3</name>
    <name evidence="9" type="ORF">Pan54_35060</name>
</gene>
<comment type="subcellular location">
    <subcellularLocation>
        <location evidence="1">Cell membrane</location>
        <topology evidence="1">Multi-pass membrane protein</topology>
    </subcellularLocation>
    <subcellularLocation>
        <location evidence="6">Membrane</location>
        <topology evidence="6">Multi-pass membrane protein</topology>
    </subcellularLocation>
</comment>
<keyword evidence="5 7" id="KW-0472">Membrane</keyword>
<accession>A0A5C5XK21</accession>
<feature type="transmembrane region" description="Helical" evidence="7">
    <location>
        <begin position="27"/>
        <end position="47"/>
    </location>
</feature>
<comment type="similarity">
    <text evidence="6">Belongs to the exbB/tolQ family.</text>
</comment>
<evidence type="ECO:0000256" key="6">
    <source>
        <dbReference type="RuleBase" id="RU004057"/>
    </source>
</evidence>
<feature type="domain" description="MotA/TolQ/ExbB proton channel" evidence="8">
    <location>
        <begin position="92"/>
        <end position="203"/>
    </location>
</feature>
<feature type="transmembrane region" description="Helical" evidence="7">
    <location>
        <begin position="170"/>
        <end position="195"/>
    </location>
</feature>
<keyword evidence="6" id="KW-0653">Protein transport</keyword>
<reference evidence="9 10" key="1">
    <citation type="submission" date="2019-02" db="EMBL/GenBank/DDBJ databases">
        <title>Deep-cultivation of Planctomycetes and their phenomic and genomic characterization uncovers novel biology.</title>
        <authorList>
            <person name="Wiegand S."/>
            <person name="Jogler M."/>
            <person name="Boedeker C."/>
            <person name="Pinto D."/>
            <person name="Vollmers J."/>
            <person name="Rivas-Marin E."/>
            <person name="Kohn T."/>
            <person name="Peeters S.H."/>
            <person name="Heuer A."/>
            <person name="Rast P."/>
            <person name="Oberbeckmann S."/>
            <person name="Bunk B."/>
            <person name="Jeske O."/>
            <person name="Meyerdierks A."/>
            <person name="Storesund J.E."/>
            <person name="Kallscheuer N."/>
            <person name="Luecker S."/>
            <person name="Lage O.M."/>
            <person name="Pohl T."/>
            <person name="Merkel B.J."/>
            <person name="Hornburger P."/>
            <person name="Mueller R.-W."/>
            <person name="Bruemmer F."/>
            <person name="Labrenz M."/>
            <person name="Spormann A.M."/>
            <person name="Op Den Camp H."/>
            <person name="Overmann J."/>
            <person name="Amann R."/>
            <person name="Jetten M.S.M."/>
            <person name="Mascher T."/>
            <person name="Medema M.H."/>
            <person name="Devos D.P."/>
            <person name="Kaster A.-K."/>
            <person name="Ovreas L."/>
            <person name="Rohde M."/>
            <person name="Galperin M.Y."/>
            <person name="Jogler C."/>
        </authorList>
    </citation>
    <scope>NUCLEOTIDE SEQUENCE [LARGE SCALE GENOMIC DNA]</scope>
    <source>
        <strain evidence="9 10">Pan54</strain>
    </source>
</reference>
<keyword evidence="3 7" id="KW-0812">Transmembrane</keyword>
<evidence type="ECO:0000256" key="2">
    <source>
        <dbReference type="ARBA" id="ARBA00022475"/>
    </source>
</evidence>
<dbReference type="OrthoDB" id="9809716at2"/>
<keyword evidence="4 7" id="KW-1133">Transmembrane helix</keyword>
<keyword evidence="10" id="KW-1185">Reference proteome</keyword>
<dbReference type="Proteomes" id="UP000316095">
    <property type="component" value="Unassembled WGS sequence"/>
</dbReference>
<dbReference type="InterPro" id="IPR050790">
    <property type="entry name" value="ExbB/TolQ_transport"/>
</dbReference>
<evidence type="ECO:0000313" key="10">
    <source>
        <dbReference type="Proteomes" id="UP000316095"/>
    </source>
</evidence>
<dbReference type="GO" id="GO:0005886">
    <property type="term" value="C:plasma membrane"/>
    <property type="evidence" value="ECO:0007669"/>
    <property type="project" value="UniProtKB-SubCell"/>
</dbReference>
<dbReference type="AlphaFoldDB" id="A0A5C5XK21"/>
<evidence type="ECO:0000256" key="1">
    <source>
        <dbReference type="ARBA" id="ARBA00004651"/>
    </source>
</evidence>
<dbReference type="PANTHER" id="PTHR30625">
    <property type="entry name" value="PROTEIN TOLQ"/>
    <property type="match status" value="1"/>
</dbReference>
<evidence type="ECO:0000256" key="3">
    <source>
        <dbReference type="ARBA" id="ARBA00022692"/>
    </source>
</evidence>
<dbReference type="RefSeq" id="WP_146504586.1">
    <property type="nucleotide sequence ID" value="NZ_SJPG01000001.1"/>
</dbReference>